<proteinExistence type="predicted"/>
<dbReference type="EMBL" id="ML975499">
    <property type="protein sequence ID" value="KAF1828772.1"/>
    <property type="molecule type" value="Genomic_DNA"/>
</dbReference>
<protein>
    <submittedName>
        <fullName evidence="2">Uncharacterized protein</fullName>
    </submittedName>
</protein>
<gene>
    <name evidence="2" type="ORF">BDW02DRAFT_459481</name>
</gene>
<sequence length="132" mass="15435">EVCLTSMEEVERLCNISDQEWEDTQLLRIAGAKVLPKDFEKFKDRMERAPMTKAEILAKLPKVLYPLYYGFDPREADEIPPHRDKLDHQIDIQLDSETGKAPRPSSQRLRPLSRDKAQVVKLYIDDMLRKSH</sequence>
<evidence type="ECO:0000313" key="3">
    <source>
        <dbReference type="Proteomes" id="UP000800040"/>
    </source>
</evidence>
<feature type="non-terminal residue" evidence="2">
    <location>
        <position position="132"/>
    </location>
</feature>
<evidence type="ECO:0000256" key="1">
    <source>
        <dbReference type="SAM" id="MobiDB-lite"/>
    </source>
</evidence>
<dbReference type="OrthoDB" id="5599418at2759"/>
<dbReference type="Proteomes" id="UP000800040">
    <property type="component" value="Unassembled WGS sequence"/>
</dbReference>
<accession>A0A6A5K3E7</accession>
<keyword evidence="3" id="KW-1185">Reference proteome</keyword>
<feature type="compositionally biased region" description="Basic and acidic residues" evidence="1">
    <location>
        <begin position="75"/>
        <end position="90"/>
    </location>
</feature>
<reference evidence="2" key="1">
    <citation type="submission" date="2020-01" db="EMBL/GenBank/DDBJ databases">
        <authorList>
            <consortium name="DOE Joint Genome Institute"/>
            <person name="Haridas S."/>
            <person name="Albert R."/>
            <person name="Binder M."/>
            <person name="Bloem J."/>
            <person name="Labutti K."/>
            <person name="Salamov A."/>
            <person name="Andreopoulos B."/>
            <person name="Baker S.E."/>
            <person name="Barry K."/>
            <person name="Bills G."/>
            <person name="Bluhm B.H."/>
            <person name="Cannon C."/>
            <person name="Castanera R."/>
            <person name="Culley D.E."/>
            <person name="Daum C."/>
            <person name="Ezra D."/>
            <person name="Gonzalez J.B."/>
            <person name="Henrissat B."/>
            <person name="Kuo A."/>
            <person name="Liang C."/>
            <person name="Lipzen A."/>
            <person name="Lutzoni F."/>
            <person name="Magnuson J."/>
            <person name="Mondo S."/>
            <person name="Nolan M."/>
            <person name="Ohm R."/>
            <person name="Pangilinan J."/>
            <person name="Park H.-J."/>
            <person name="Ramirez L."/>
            <person name="Alfaro M."/>
            <person name="Sun H."/>
            <person name="Tritt A."/>
            <person name="Yoshinaga Y."/>
            <person name="Zwiers L.-H."/>
            <person name="Turgeon B.G."/>
            <person name="Goodwin S.B."/>
            <person name="Spatafora J.W."/>
            <person name="Crous P.W."/>
            <person name="Grigoriev I.V."/>
        </authorList>
    </citation>
    <scope>NUCLEOTIDE SEQUENCE</scope>
    <source>
        <strain evidence="2">P77</strain>
    </source>
</reference>
<name>A0A6A5K3E7_9PLEO</name>
<organism evidence="2 3">
    <name type="scientific">Decorospora gaudefroyi</name>
    <dbReference type="NCBI Taxonomy" id="184978"/>
    <lineage>
        <taxon>Eukaryota</taxon>
        <taxon>Fungi</taxon>
        <taxon>Dikarya</taxon>
        <taxon>Ascomycota</taxon>
        <taxon>Pezizomycotina</taxon>
        <taxon>Dothideomycetes</taxon>
        <taxon>Pleosporomycetidae</taxon>
        <taxon>Pleosporales</taxon>
        <taxon>Pleosporineae</taxon>
        <taxon>Pleosporaceae</taxon>
        <taxon>Decorospora</taxon>
    </lineage>
</organism>
<dbReference type="AlphaFoldDB" id="A0A6A5K3E7"/>
<feature type="non-terminal residue" evidence="2">
    <location>
        <position position="1"/>
    </location>
</feature>
<evidence type="ECO:0000313" key="2">
    <source>
        <dbReference type="EMBL" id="KAF1828772.1"/>
    </source>
</evidence>
<feature type="region of interest" description="Disordered" evidence="1">
    <location>
        <begin position="75"/>
        <end position="114"/>
    </location>
</feature>